<dbReference type="InterPro" id="IPR036890">
    <property type="entry name" value="HATPase_C_sf"/>
</dbReference>
<evidence type="ECO:0000256" key="7">
    <source>
        <dbReference type="ARBA" id="ARBA00022692"/>
    </source>
</evidence>
<dbReference type="PRINTS" id="PR00344">
    <property type="entry name" value="BCTRLSENSOR"/>
</dbReference>
<dbReference type="InterPro" id="IPR005467">
    <property type="entry name" value="His_kinase_dom"/>
</dbReference>
<evidence type="ECO:0000259" key="15">
    <source>
        <dbReference type="PROSITE" id="PS50109"/>
    </source>
</evidence>
<dbReference type="GO" id="GO:0005524">
    <property type="term" value="F:ATP binding"/>
    <property type="evidence" value="ECO:0007669"/>
    <property type="project" value="UniProtKB-KW"/>
</dbReference>
<gene>
    <name evidence="17" type="ORF">E0Y62_07200</name>
</gene>
<feature type="domain" description="HAMP" evidence="16">
    <location>
        <begin position="176"/>
        <end position="230"/>
    </location>
</feature>
<dbReference type="PANTHER" id="PTHR45436">
    <property type="entry name" value="SENSOR HISTIDINE KINASE YKOH"/>
    <property type="match status" value="1"/>
</dbReference>
<keyword evidence="18" id="KW-1185">Reference proteome</keyword>
<proteinExistence type="predicted"/>
<dbReference type="Gene3D" id="1.10.287.130">
    <property type="match status" value="1"/>
</dbReference>
<dbReference type="Pfam" id="PF00672">
    <property type="entry name" value="HAMP"/>
    <property type="match status" value="1"/>
</dbReference>
<dbReference type="InterPro" id="IPR003594">
    <property type="entry name" value="HATPase_dom"/>
</dbReference>
<comment type="subcellular location">
    <subcellularLocation>
        <location evidence="2">Cell membrane</location>
        <topology evidence="2">Multi-pass membrane protein</topology>
    </subcellularLocation>
</comment>
<dbReference type="GO" id="GO:0000155">
    <property type="term" value="F:phosphorelay sensor kinase activity"/>
    <property type="evidence" value="ECO:0007669"/>
    <property type="project" value="InterPro"/>
</dbReference>
<keyword evidence="13 14" id="KW-0472">Membrane</keyword>
<evidence type="ECO:0000256" key="1">
    <source>
        <dbReference type="ARBA" id="ARBA00000085"/>
    </source>
</evidence>
<dbReference type="SUPFAM" id="SSF55874">
    <property type="entry name" value="ATPase domain of HSP90 chaperone/DNA topoisomerase II/histidine kinase"/>
    <property type="match status" value="1"/>
</dbReference>
<keyword evidence="10" id="KW-0067">ATP-binding</keyword>
<feature type="domain" description="Histidine kinase" evidence="15">
    <location>
        <begin position="238"/>
        <end position="451"/>
    </location>
</feature>
<evidence type="ECO:0000256" key="13">
    <source>
        <dbReference type="ARBA" id="ARBA00023136"/>
    </source>
</evidence>
<dbReference type="PROSITE" id="PS50109">
    <property type="entry name" value="HIS_KIN"/>
    <property type="match status" value="1"/>
</dbReference>
<evidence type="ECO:0000313" key="17">
    <source>
        <dbReference type="EMBL" id="TCJ04998.1"/>
    </source>
</evidence>
<evidence type="ECO:0000256" key="6">
    <source>
        <dbReference type="ARBA" id="ARBA00022679"/>
    </source>
</evidence>
<name>A0A4R1AYF5_9BACI</name>
<reference evidence="17 18" key="1">
    <citation type="submission" date="2019-03" db="EMBL/GenBank/DDBJ databases">
        <authorList>
            <person name="Jensen L."/>
            <person name="Storgaard J."/>
            <person name="Sulaj E."/>
            <person name="Schramm A."/>
            <person name="Marshall I.P.G."/>
        </authorList>
    </citation>
    <scope>NUCLEOTIDE SEQUENCE [LARGE SCALE GENOMIC DNA]</scope>
    <source>
        <strain evidence="17 18">2017H2G3</strain>
    </source>
</reference>
<keyword evidence="5" id="KW-0597">Phosphoprotein</keyword>
<evidence type="ECO:0000313" key="18">
    <source>
        <dbReference type="Proteomes" id="UP000293846"/>
    </source>
</evidence>
<dbReference type="Pfam" id="PF00512">
    <property type="entry name" value="HisKA"/>
    <property type="match status" value="1"/>
</dbReference>
<dbReference type="AlphaFoldDB" id="A0A4R1AYF5"/>
<dbReference type="Proteomes" id="UP000293846">
    <property type="component" value="Unassembled WGS sequence"/>
</dbReference>
<keyword evidence="12" id="KW-0902">Two-component regulatory system</keyword>
<dbReference type="InterPro" id="IPR036097">
    <property type="entry name" value="HisK_dim/P_sf"/>
</dbReference>
<dbReference type="InterPro" id="IPR004358">
    <property type="entry name" value="Sig_transdc_His_kin-like_C"/>
</dbReference>
<evidence type="ECO:0000256" key="8">
    <source>
        <dbReference type="ARBA" id="ARBA00022741"/>
    </source>
</evidence>
<dbReference type="SUPFAM" id="SSF47384">
    <property type="entry name" value="Homodimeric domain of signal transducing histidine kinase"/>
    <property type="match status" value="1"/>
</dbReference>
<sequence>MKLRNKINLYTAVLFSFLLLVMNLSIYVLFSNLILESETKAVKEETGKIAEIFNQSTNMAQEREFLRAYVPIDGMIRIVNPALTVNSTVSPSEKDLSKLKVSYFSGEVSERKRFNHRTYAFASMPIILPNGDIANLQITKSIETAIGNLKILRIVLITVTLLALIPVFISSRVLSNLLIKPVTSMIKTMIEIRQSGQFKRLSLDMRSKDELHEMGETFNHMIDLLETNFEKQKQFVSNASHELKTPLTVIESYASLLKRRGLQEPELFGESIEAIHSEAIRMRELTEQLLLLAKHNEQWNLHLSQVNLNEFLKKTFHAFQSAYNRKIIYNTEIQGSLEVKTDEQKLKQLLYIFLDNARKYSDKAITVLTGEKDHQVFIQISDQGIGIQEDELPKVFDRFYRVDKARNRKSGGSGLGLSLAKELGEVLGIRIGIESKEGIGTTVTLYLHVKNG</sequence>
<protein>
    <recommendedName>
        <fullName evidence="3">histidine kinase</fullName>
        <ecNumber evidence="3">2.7.13.3</ecNumber>
    </recommendedName>
</protein>
<dbReference type="FunFam" id="1.10.287.130:FF:000001">
    <property type="entry name" value="Two-component sensor histidine kinase"/>
    <property type="match status" value="1"/>
</dbReference>
<keyword evidence="7 14" id="KW-0812">Transmembrane</keyword>
<evidence type="ECO:0000256" key="12">
    <source>
        <dbReference type="ARBA" id="ARBA00023012"/>
    </source>
</evidence>
<accession>A0A4R1AYF5</accession>
<evidence type="ECO:0000259" key="16">
    <source>
        <dbReference type="PROSITE" id="PS50885"/>
    </source>
</evidence>
<dbReference type="CDD" id="cd06225">
    <property type="entry name" value="HAMP"/>
    <property type="match status" value="1"/>
</dbReference>
<organism evidence="17 18">
    <name type="scientific">Cytobacillus praedii</name>
    <dbReference type="NCBI Taxonomy" id="1742358"/>
    <lineage>
        <taxon>Bacteria</taxon>
        <taxon>Bacillati</taxon>
        <taxon>Bacillota</taxon>
        <taxon>Bacilli</taxon>
        <taxon>Bacillales</taxon>
        <taxon>Bacillaceae</taxon>
        <taxon>Cytobacillus</taxon>
    </lineage>
</organism>
<evidence type="ECO:0000256" key="3">
    <source>
        <dbReference type="ARBA" id="ARBA00012438"/>
    </source>
</evidence>
<dbReference type="EMBL" id="SJTH01000006">
    <property type="protein sequence ID" value="TCJ04998.1"/>
    <property type="molecule type" value="Genomic_DNA"/>
</dbReference>
<feature type="transmembrane region" description="Helical" evidence="14">
    <location>
        <begin position="7"/>
        <end position="30"/>
    </location>
</feature>
<dbReference type="EC" id="2.7.13.3" evidence="3"/>
<dbReference type="Gene3D" id="6.10.340.10">
    <property type="match status" value="1"/>
</dbReference>
<dbReference type="InterPro" id="IPR003660">
    <property type="entry name" value="HAMP_dom"/>
</dbReference>
<dbReference type="Pfam" id="PF02518">
    <property type="entry name" value="HATPase_c"/>
    <property type="match status" value="1"/>
</dbReference>
<keyword evidence="11 14" id="KW-1133">Transmembrane helix</keyword>
<evidence type="ECO:0000256" key="2">
    <source>
        <dbReference type="ARBA" id="ARBA00004651"/>
    </source>
</evidence>
<dbReference type="RefSeq" id="WP_131236489.1">
    <property type="nucleotide sequence ID" value="NZ_SJTH01000006.1"/>
</dbReference>
<comment type="catalytic activity">
    <reaction evidence="1">
        <text>ATP + protein L-histidine = ADP + protein N-phospho-L-histidine.</text>
        <dbReference type="EC" id="2.7.13.3"/>
    </reaction>
</comment>
<evidence type="ECO:0000256" key="11">
    <source>
        <dbReference type="ARBA" id="ARBA00022989"/>
    </source>
</evidence>
<comment type="caution">
    <text evidence="17">The sequence shown here is derived from an EMBL/GenBank/DDBJ whole genome shotgun (WGS) entry which is preliminary data.</text>
</comment>
<dbReference type="CDD" id="cd00082">
    <property type="entry name" value="HisKA"/>
    <property type="match status" value="1"/>
</dbReference>
<dbReference type="FunFam" id="3.30.565.10:FF:000006">
    <property type="entry name" value="Sensor histidine kinase WalK"/>
    <property type="match status" value="1"/>
</dbReference>
<evidence type="ECO:0000256" key="4">
    <source>
        <dbReference type="ARBA" id="ARBA00022475"/>
    </source>
</evidence>
<dbReference type="GO" id="GO:0005886">
    <property type="term" value="C:plasma membrane"/>
    <property type="evidence" value="ECO:0007669"/>
    <property type="project" value="UniProtKB-SubCell"/>
</dbReference>
<dbReference type="InterPro" id="IPR003661">
    <property type="entry name" value="HisK_dim/P_dom"/>
</dbReference>
<dbReference type="SMART" id="SM00387">
    <property type="entry name" value="HATPase_c"/>
    <property type="match status" value="1"/>
</dbReference>
<dbReference type="InterPro" id="IPR050428">
    <property type="entry name" value="TCS_sensor_his_kinase"/>
</dbReference>
<keyword evidence="6" id="KW-0808">Transferase</keyword>
<keyword evidence="9 17" id="KW-0418">Kinase</keyword>
<dbReference type="PROSITE" id="PS50885">
    <property type="entry name" value="HAMP"/>
    <property type="match status" value="1"/>
</dbReference>
<dbReference type="OrthoDB" id="9786919at2"/>
<evidence type="ECO:0000256" key="9">
    <source>
        <dbReference type="ARBA" id="ARBA00022777"/>
    </source>
</evidence>
<evidence type="ECO:0000256" key="5">
    <source>
        <dbReference type="ARBA" id="ARBA00022553"/>
    </source>
</evidence>
<dbReference type="PANTHER" id="PTHR45436:SF5">
    <property type="entry name" value="SENSOR HISTIDINE KINASE TRCS"/>
    <property type="match status" value="1"/>
</dbReference>
<dbReference type="STRING" id="1742358.GCA_001439605_00456"/>
<dbReference type="SMART" id="SM00388">
    <property type="entry name" value="HisKA"/>
    <property type="match status" value="1"/>
</dbReference>
<keyword evidence="8" id="KW-0547">Nucleotide-binding</keyword>
<evidence type="ECO:0000256" key="10">
    <source>
        <dbReference type="ARBA" id="ARBA00022840"/>
    </source>
</evidence>
<dbReference type="Gene3D" id="3.30.565.10">
    <property type="entry name" value="Histidine kinase-like ATPase, C-terminal domain"/>
    <property type="match status" value="1"/>
</dbReference>
<keyword evidence="4" id="KW-1003">Cell membrane</keyword>
<evidence type="ECO:0000256" key="14">
    <source>
        <dbReference type="SAM" id="Phobius"/>
    </source>
</evidence>